<reference evidence="2" key="1">
    <citation type="submission" date="2020-04" db="EMBL/GenBank/DDBJ databases">
        <authorList>
            <person name="Chiriac C."/>
            <person name="Salcher M."/>
            <person name="Ghai R."/>
            <person name="Kavagutti S V."/>
        </authorList>
    </citation>
    <scope>NUCLEOTIDE SEQUENCE</scope>
</reference>
<accession>A0A6J5M005</accession>
<sequence length="103" mass="11850">MVEFEEYPDKQICICRCPEKMLTVMTIQKDLGGFIFFEIVTDKGVLPMELRGSYSSIPKAKEAVEHYVRNMKETIGARRENFAKEREERKALKNAPKSDSEGS</sequence>
<dbReference type="EMBL" id="LR796358">
    <property type="protein sequence ID" value="CAB4138853.1"/>
    <property type="molecule type" value="Genomic_DNA"/>
</dbReference>
<organism evidence="2">
    <name type="scientific">uncultured Caudovirales phage</name>
    <dbReference type="NCBI Taxonomy" id="2100421"/>
    <lineage>
        <taxon>Viruses</taxon>
        <taxon>Duplodnaviria</taxon>
        <taxon>Heunggongvirae</taxon>
        <taxon>Uroviricota</taxon>
        <taxon>Caudoviricetes</taxon>
        <taxon>Peduoviridae</taxon>
        <taxon>Maltschvirus</taxon>
        <taxon>Maltschvirus maltsch</taxon>
    </lineage>
</organism>
<name>A0A6J5M005_9CAUD</name>
<protein>
    <submittedName>
        <fullName evidence="2">Uncharacterized protein</fullName>
    </submittedName>
</protein>
<feature type="region of interest" description="Disordered" evidence="1">
    <location>
        <begin position="78"/>
        <end position="103"/>
    </location>
</feature>
<evidence type="ECO:0000313" key="2">
    <source>
        <dbReference type="EMBL" id="CAB4138853.1"/>
    </source>
</evidence>
<evidence type="ECO:0000256" key="1">
    <source>
        <dbReference type="SAM" id="MobiDB-lite"/>
    </source>
</evidence>
<proteinExistence type="predicted"/>
<gene>
    <name evidence="2" type="ORF">UFOVP343_12</name>
</gene>